<dbReference type="InterPro" id="IPR041698">
    <property type="entry name" value="Methyltransf_25"/>
</dbReference>
<dbReference type="EMBL" id="JAGSNF010000023">
    <property type="protein sequence ID" value="MBR7744707.1"/>
    <property type="molecule type" value="Genomic_DNA"/>
</dbReference>
<accession>A0A941DCZ4</accession>
<name>A0A941DCZ4_9MICO</name>
<dbReference type="InterPro" id="IPR029063">
    <property type="entry name" value="SAM-dependent_MTases_sf"/>
</dbReference>
<evidence type="ECO:0000313" key="6">
    <source>
        <dbReference type="Proteomes" id="UP000677016"/>
    </source>
</evidence>
<keyword evidence="1 5" id="KW-0489">Methyltransferase</keyword>
<dbReference type="Gene3D" id="3.40.50.150">
    <property type="entry name" value="Vaccinia Virus protein VP39"/>
    <property type="match status" value="1"/>
</dbReference>
<dbReference type="AlphaFoldDB" id="A0A941DCZ4"/>
<dbReference type="PANTHER" id="PTHR43464">
    <property type="entry name" value="METHYLTRANSFERASE"/>
    <property type="match status" value="1"/>
</dbReference>
<organism evidence="5 6">
    <name type="scientific">Phycicoccus avicenniae</name>
    <dbReference type="NCBI Taxonomy" id="2828860"/>
    <lineage>
        <taxon>Bacteria</taxon>
        <taxon>Bacillati</taxon>
        <taxon>Actinomycetota</taxon>
        <taxon>Actinomycetes</taxon>
        <taxon>Micrococcales</taxon>
        <taxon>Intrasporangiaceae</taxon>
        <taxon>Phycicoccus</taxon>
    </lineage>
</organism>
<feature type="domain" description="Methyltransferase" evidence="4">
    <location>
        <begin position="39"/>
        <end position="128"/>
    </location>
</feature>
<dbReference type="GO" id="GO:0008168">
    <property type="term" value="F:methyltransferase activity"/>
    <property type="evidence" value="ECO:0007669"/>
    <property type="project" value="UniProtKB-KW"/>
</dbReference>
<dbReference type="CDD" id="cd02440">
    <property type="entry name" value="AdoMet_MTases"/>
    <property type="match status" value="1"/>
</dbReference>
<proteinExistence type="predicted"/>
<reference evidence="5" key="1">
    <citation type="submission" date="2021-04" db="EMBL/GenBank/DDBJ databases">
        <title>Phycicoccus avicenniae sp. nov., a novel endophytic actinomycetes isolated from branch of Avicennia mariana.</title>
        <authorList>
            <person name="Tuo L."/>
        </authorList>
    </citation>
    <scope>NUCLEOTIDE SEQUENCE</scope>
    <source>
        <strain evidence="5">BSK3Z-2</strain>
    </source>
</reference>
<dbReference type="GO" id="GO:0032259">
    <property type="term" value="P:methylation"/>
    <property type="evidence" value="ECO:0007669"/>
    <property type="project" value="UniProtKB-KW"/>
</dbReference>
<sequence length="211" mass="22596">MSSQELWDELYSEQDHVWSGAPNHALTVEVADLAPGRALDVGCGEGADAVWLARRGWAVTGVDPSTVALGRARRQGADARVDVDWRHGVLADLDLPGAGFDLVSAFYAVLPRETDPVPRLVSLVAPGGTLLVVHHDMVGDGHGHGDHEHGDPVDEPDPRFDHEALVMPDEVAAALGDGWTVHGPELRDRVIDGGRGGHHVRDVVVRAVRRA</sequence>
<keyword evidence="6" id="KW-1185">Reference proteome</keyword>
<evidence type="ECO:0000313" key="5">
    <source>
        <dbReference type="EMBL" id="MBR7744707.1"/>
    </source>
</evidence>
<comment type="caution">
    <text evidence="5">The sequence shown here is derived from an EMBL/GenBank/DDBJ whole genome shotgun (WGS) entry which is preliminary data.</text>
</comment>
<gene>
    <name evidence="5" type="ORF">KC207_15525</name>
</gene>
<evidence type="ECO:0000256" key="2">
    <source>
        <dbReference type="ARBA" id="ARBA00022679"/>
    </source>
</evidence>
<evidence type="ECO:0000256" key="3">
    <source>
        <dbReference type="ARBA" id="ARBA00022691"/>
    </source>
</evidence>
<evidence type="ECO:0000256" key="1">
    <source>
        <dbReference type="ARBA" id="ARBA00022603"/>
    </source>
</evidence>
<dbReference type="Proteomes" id="UP000677016">
    <property type="component" value="Unassembled WGS sequence"/>
</dbReference>
<keyword evidence="3" id="KW-0949">S-adenosyl-L-methionine</keyword>
<dbReference type="Pfam" id="PF13649">
    <property type="entry name" value="Methyltransf_25"/>
    <property type="match status" value="1"/>
</dbReference>
<evidence type="ECO:0000259" key="4">
    <source>
        <dbReference type="Pfam" id="PF13649"/>
    </source>
</evidence>
<keyword evidence="2" id="KW-0808">Transferase</keyword>
<protein>
    <submittedName>
        <fullName evidence="5">Class I SAM-dependent methyltransferase</fullName>
    </submittedName>
</protein>
<dbReference type="SUPFAM" id="SSF53335">
    <property type="entry name" value="S-adenosyl-L-methionine-dependent methyltransferases"/>
    <property type="match status" value="1"/>
</dbReference>
<dbReference type="PANTHER" id="PTHR43464:SF19">
    <property type="entry name" value="UBIQUINONE BIOSYNTHESIS O-METHYLTRANSFERASE, MITOCHONDRIAL"/>
    <property type="match status" value="1"/>
</dbReference>